<dbReference type="EMBL" id="MN586040">
    <property type="protein sequence ID" value="QGJ94951.1"/>
    <property type="molecule type" value="Genomic_DNA"/>
</dbReference>
<organism evidence="1 2">
    <name type="scientific">Gordonia phage Stormageddon</name>
    <dbReference type="NCBI Taxonomy" id="2656541"/>
    <lineage>
        <taxon>Viruses</taxon>
        <taxon>Duplodnaviria</taxon>
        <taxon>Heunggongvirae</taxon>
        <taxon>Uroviricota</taxon>
        <taxon>Caudoviricetes</taxon>
        <taxon>Stormageddonvirus</taxon>
        <taxon>Stormageddonvirus Stormageddon</taxon>
    </lineage>
</organism>
<dbReference type="Proteomes" id="UP000423065">
    <property type="component" value="Segment"/>
</dbReference>
<gene>
    <name evidence="1" type="primary">89</name>
    <name evidence="1" type="ORF">SEA_STORMAGEDDON_89</name>
</gene>
<evidence type="ECO:0000313" key="1">
    <source>
        <dbReference type="EMBL" id="QGJ94951.1"/>
    </source>
</evidence>
<keyword evidence="2" id="KW-1185">Reference proteome</keyword>
<proteinExistence type="predicted"/>
<evidence type="ECO:0000313" key="2">
    <source>
        <dbReference type="Proteomes" id="UP000423065"/>
    </source>
</evidence>
<protein>
    <submittedName>
        <fullName evidence="1">Uncharacterized protein</fullName>
    </submittedName>
</protein>
<accession>A0A649VRS3</accession>
<name>A0A649VRS3_9CAUD</name>
<dbReference type="GeneID" id="64766798"/>
<dbReference type="KEGG" id="vg:64766798"/>
<dbReference type="RefSeq" id="YP_010059564.1">
    <property type="nucleotide sequence ID" value="NC_054726.1"/>
</dbReference>
<sequence>MNKDPFENHHEIEVRVALKGEKSAMLSSRQLIYASVEVSDIELIQRFTYVLSQMTIEVENALRAKIGLPSLSQAERMEYERQAYERTAQLQRLRGRGMV</sequence>
<reference evidence="1 2" key="1">
    <citation type="submission" date="2019-10" db="EMBL/GenBank/DDBJ databases">
        <authorList>
            <person name="Garlena R.A."/>
            <person name="Russell D.A."/>
            <person name="Pope W.H."/>
            <person name="Jacobs-Sera D."/>
            <person name="Hatfull G.F."/>
        </authorList>
    </citation>
    <scope>NUCLEOTIDE SEQUENCE [LARGE SCALE GENOMIC DNA]</scope>
</reference>